<dbReference type="EMBL" id="CP080507">
    <property type="protein sequence ID" value="QYM79349.1"/>
    <property type="molecule type" value="Genomic_DNA"/>
</dbReference>
<evidence type="ECO:0000313" key="12">
    <source>
        <dbReference type="EMBL" id="QYM79349.1"/>
    </source>
</evidence>
<dbReference type="NCBIfam" id="TIGR00046">
    <property type="entry name" value="RsmE family RNA methyltransferase"/>
    <property type="match status" value="1"/>
</dbReference>
<dbReference type="CDD" id="cd18084">
    <property type="entry name" value="RsmE-like"/>
    <property type="match status" value="1"/>
</dbReference>
<dbReference type="RefSeq" id="WP_220163112.1">
    <property type="nucleotide sequence ID" value="NZ_CP080507.1"/>
</dbReference>
<evidence type="ECO:0000256" key="1">
    <source>
        <dbReference type="ARBA" id="ARBA00004496"/>
    </source>
</evidence>
<name>A0A8F9TU70_9BACT</name>
<evidence type="ECO:0000256" key="7">
    <source>
        <dbReference type="ARBA" id="ARBA00022691"/>
    </source>
</evidence>
<comment type="similarity">
    <text evidence="2 10">Belongs to the RNA methyltransferase RsmE family.</text>
</comment>
<evidence type="ECO:0000256" key="9">
    <source>
        <dbReference type="ARBA" id="ARBA00047944"/>
    </source>
</evidence>
<dbReference type="InterPro" id="IPR029026">
    <property type="entry name" value="tRNA_m1G_MTases_N"/>
</dbReference>
<evidence type="ECO:0000256" key="10">
    <source>
        <dbReference type="PIRNR" id="PIRNR015601"/>
    </source>
</evidence>
<dbReference type="Pfam" id="PF04452">
    <property type="entry name" value="Methyltrans_RNA"/>
    <property type="match status" value="1"/>
</dbReference>
<evidence type="ECO:0000256" key="5">
    <source>
        <dbReference type="ARBA" id="ARBA00022603"/>
    </source>
</evidence>
<dbReference type="PANTHER" id="PTHR30027:SF3">
    <property type="entry name" value="16S RRNA (URACIL(1498)-N(3))-METHYLTRANSFERASE"/>
    <property type="match status" value="1"/>
</dbReference>
<dbReference type="GO" id="GO:0070042">
    <property type="term" value="F:rRNA (uridine-N3-)-methyltransferase activity"/>
    <property type="evidence" value="ECO:0007669"/>
    <property type="project" value="TreeGrafter"/>
</dbReference>
<feature type="domain" description="Ribosomal RNA small subunit methyltransferase E methyltransferase" evidence="11">
    <location>
        <begin position="74"/>
        <end position="230"/>
    </location>
</feature>
<dbReference type="Proteomes" id="UP000825051">
    <property type="component" value="Chromosome"/>
</dbReference>
<dbReference type="GO" id="GO:0070475">
    <property type="term" value="P:rRNA base methylation"/>
    <property type="evidence" value="ECO:0007669"/>
    <property type="project" value="TreeGrafter"/>
</dbReference>
<evidence type="ECO:0000256" key="2">
    <source>
        <dbReference type="ARBA" id="ARBA00005528"/>
    </source>
</evidence>
<comment type="subcellular location">
    <subcellularLocation>
        <location evidence="1 10">Cytoplasm</location>
    </subcellularLocation>
</comment>
<evidence type="ECO:0000313" key="13">
    <source>
        <dbReference type="Proteomes" id="UP000825051"/>
    </source>
</evidence>
<dbReference type="SUPFAM" id="SSF75217">
    <property type="entry name" value="alpha/beta knot"/>
    <property type="match status" value="1"/>
</dbReference>
<dbReference type="InterPro" id="IPR006700">
    <property type="entry name" value="RsmE"/>
</dbReference>
<evidence type="ECO:0000256" key="6">
    <source>
        <dbReference type="ARBA" id="ARBA00022679"/>
    </source>
</evidence>
<dbReference type="PANTHER" id="PTHR30027">
    <property type="entry name" value="RIBOSOMAL RNA SMALL SUBUNIT METHYLTRANSFERASE E"/>
    <property type="match status" value="1"/>
</dbReference>
<keyword evidence="4 10" id="KW-0698">rRNA processing</keyword>
<dbReference type="AlphaFoldDB" id="A0A8F9TU70"/>
<evidence type="ECO:0000256" key="3">
    <source>
        <dbReference type="ARBA" id="ARBA00022490"/>
    </source>
</evidence>
<accession>A0A8F9TU70</accession>
<keyword evidence="6 10" id="KW-0808">Transferase</keyword>
<proteinExistence type="inferred from homology"/>
<keyword evidence="5 10" id="KW-0489">Methyltransferase</keyword>
<organism evidence="12 13">
    <name type="scientific">Horticoccus luteus</name>
    <dbReference type="NCBI Taxonomy" id="2862869"/>
    <lineage>
        <taxon>Bacteria</taxon>
        <taxon>Pseudomonadati</taxon>
        <taxon>Verrucomicrobiota</taxon>
        <taxon>Opitutia</taxon>
        <taxon>Opitutales</taxon>
        <taxon>Opitutaceae</taxon>
        <taxon>Horticoccus</taxon>
    </lineage>
</organism>
<dbReference type="InterPro" id="IPR029028">
    <property type="entry name" value="Alpha/beta_knot_MTases"/>
</dbReference>
<evidence type="ECO:0000256" key="8">
    <source>
        <dbReference type="ARBA" id="ARBA00025699"/>
    </source>
</evidence>
<protein>
    <recommendedName>
        <fullName evidence="10">Ribosomal RNA small subunit methyltransferase E</fullName>
        <ecNumber evidence="10">2.1.1.193</ecNumber>
    </recommendedName>
</protein>
<comment type="function">
    <text evidence="8 10">Specifically methylates the N3 position of the uracil ring of uridine 1498 (m3U1498) in 16S rRNA. Acts on the fully assembled 30S ribosomal subunit.</text>
</comment>
<evidence type="ECO:0000259" key="11">
    <source>
        <dbReference type="Pfam" id="PF04452"/>
    </source>
</evidence>
<gene>
    <name evidence="12" type="ORF">K0B96_01655</name>
</gene>
<sequence>MNLILFEAHEVERPLARADARARHLLDVLRRGEGDAFDAGVIDGPRGKGIVREIGADALRLEFAWGAPPPALWPITLVLGLPRPQTVRKILQEATALGVGELRFVTSERGEPGYATSTVWRSGEWRRHLIAGAEQAFCTRLPRVRAGESLATALAALPGGGARVALDNYESPGALSAMDLATPLTLAFGPERGWSAAERTALRMAGFAFAHLGERVLRAETAVVAAVAIARAKHGTM</sequence>
<reference evidence="12" key="1">
    <citation type="submission" date="2021-08" db="EMBL/GenBank/DDBJ databases">
        <title>Genome of a novel bacterium of the phylum Verrucomicrobia, Oleiharenicola sp. KSB-15.</title>
        <authorList>
            <person name="Chung J.-H."/>
            <person name="Ahn J.-H."/>
            <person name="Yoon Y."/>
            <person name="Kim D.-Y."/>
            <person name="An S.-H."/>
            <person name="Park I."/>
            <person name="Yeon J."/>
        </authorList>
    </citation>
    <scope>NUCLEOTIDE SEQUENCE</scope>
    <source>
        <strain evidence="12">KSB-15</strain>
    </source>
</reference>
<evidence type="ECO:0000256" key="4">
    <source>
        <dbReference type="ARBA" id="ARBA00022552"/>
    </source>
</evidence>
<dbReference type="PIRSF" id="PIRSF015601">
    <property type="entry name" value="MTase_slr0722"/>
    <property type="match status" value="1"/>
</dbReference>
<dbReference type="InterPro" id="IPR046886">
    <property type="entry name" value="RsmE_MTase_dom"/>
</dbReference>
<keyword evidence="3 10" id="KW-0963">Cytoplasm</keyword>
<dbReference type="GO" id="GO:0005737">
    <property type="term" value="C:cytoplasm"/>
    <property type="evidence" value="ECO:0007669"/>
    <property type="project" value="UniProtKB-SubCell"/>
</dbReference>
<keyword evidence="7 10" id="KW-0949">S-adenosyl-L-methionine</keyword>
<dbReference type="Gene3D" id="3.40.1280.10">
    <property type="match status" value="1"/>
</dbReference>
<keyword evidence="13" id="KW-1185">Reference proteome</keyword>
<dbReference type="EC" id="2.1.1.193" evidence="10"/>
<dbReference type="KEGG" id="ole:K0B96_01655"/>
<comment type="catalytic activity">
    <reaction evidence="9 10">
        <text>uridine(1498) in 16S rRNA + S-adenosyl-L-methionine = N(3)-methyluridine(1498) in 16S rRNA + S-adenosyl-L-homocysteine + H(+)</text>
        <dbReference type="Rhea" id="RHEA:42920"/>
        <dbReference type="Rhea" id="RHEA-COMP:10283"/>
        <dbReference type="Rhea" id="RHEA-COMP:10284"/>
        <dbReference type="ChEBI" id="CHEBI:15378"/>
        <dbReference type="ChEBI" id="CHEBI:57856"/>
        <dbReference type="ChEBI" id="CHEBI:59789"/>
        <dbReference type="ChEBI" id="CHEBI:65315"/>
        <dbReference type="ChEBI" id="CHEBI:74502"/>
        <dbReference type="EC" id="2.1.1.193"/>
    </reaction>
</comment>